<name>A0A0M7ALP3_9HYPH</name>
<dbReference type="SUPFAM" id="SSF53850">
    <property type="entry name" value="Periplasmic binding protein-like II"/>
    <property type="match status" value="1"/>
</dbReference>
<evidence type="ECO:0000313" key="2">
    <source>
        <dbReference type="EMBL" id="CTQ75799.1"/>
    </source>
</evidence>
<reference evidence="3" key="1">
    <citation type="submission" date="2015-07" db="EMBL/GenBank/DDBJ databases">
        <authorList>
            <person name="Rodrigo-Torres Lidia"/>
            <person name="Arahal R.David."/>
        </authorList>
    </citation>
    <scope>NUCLEOTIDE SEQUENCE [LARGE SCALE GENOMIC DNA]</scope>
    <source>
        <strain evidence="3">CECT 5112</strain>
    </source>
</reference>
<sequence>MFRSHRIRARICWACLSALVLSLTSAVALSVMPRPSAAETGPVILTTHDLPPYGSVQADGSFDGIAVRVVSCALHAIDRAFEIHVLPWKRAQLEVQNGYADGFFAASQNARRDAYATASAIIARQTWTWYLLKDQILSPKDPANRLSMLTSSFLGANMQTWLRRNGYRTTDFPPRDTNALLEMLLAGRVDAVLANNLVMESILDSRGVLSEIRSEVQQDKPLSVYFSNDFLQLNPDFLAEFDAAVPDCRDAEAASGDINS</sequence>
<keyword evidence="1" id="KW-0732">Signal</keyword>
<gene>
    <name evidence="2" type="ORF">LAX5112_04364</name>
</gene>
<dbReference type="STRING" id="388408.LAX5112_04364"/>
<feature type="signal peptide" evidence="1">
    <location>
        <begin position="1"/>
        <end position="28"/>
    </location>
</feature>
<accession>A0A0M7ALP3</accession>
<feature type="chain" id="PRO_5005809582" evidence="1">
    <location>
        <begin position="29"/>
        <end position="260"/>
    </location>
</feature>
<evidence type="ECO:0000256" key="1">
    <source>
        <dbReference type="SAM" id="SignalP"/>
    </source>
</evidence>
<dbReference type="EMBL" id="CXWD01000023">
    <property type="protein sequence ID" value="CTQ75799.1"/>
    <property type="molecule type" value="Genomic_DNA"/>
</dbReference>
<organism evidence="2 3">
    <name type="scientific">Roseibium alexandrii</name>
    <dbReference type="NCBI Taxonomy" id="388408"/>
    <lineage>
        <taxon>Bacteria</taxon>
        <taxon>Pseudomonadati</taxon>
        <taxon>Pseudomonadota</taxon>
        <taxon>Alphaproteobacteria</taxon>
        <taxon>Hyphomicrobiales</taxon>
        <taxon>Stappiaceae</taxon>
        <taxon>Roseibium</taxon>
    </lineage>
</organism>
<keyword evidence="3" id="KW-1185">Reference proteome</keyword>
<evidence type="ECO:0000313" key="3">
    <source>
        <dbReference type="Proteomes" id="UP000053235"/>
    </source>
</evidence>
<protein>
    <submittedName>
        <fullName evidence="2">Bacterial extracellular solute-binding proteins, family 3</fullName>
    </submittedName>
</protein>
<dbReference type="Gene3D" id="3.40.190.10">
    <property type="entry name" value="Periplasmic binding protein-like II"/>
    <property type="match status" value="2"/>
</dbReference>
<dbReference type="Proteomes" id="UP000053235">
    <property type="component" value="Unassembled WGS sequence"/>
</dbReference>
<dbReference type="AlphaFoldDB" id="A0A0M7ALP3"/>
<proteinExistence type="predicted"/>